<proteinExistence type="predicted"/>
<name>A0A6C0KCU7_9ZZZZ</name>
<sequence length="64" mass="7419">MDKLPTTHTPTKNEEKFLMTLGPKDLELHKLAVQFLQTSYRPEWSHMYRKYQKAVAVVTAGAKN</sequence>
<protein>
    <submittedName>
        <fullName evidence="1">Uncharacterized protein</fullName>
    </submittedName>
</protein>
<dbReference type="EMBL" id="MN740829">
    <property type="protein sequence ID" value="QHU14004.1"/>
    <property type="molecule type" value="Genomic_DNA"/>
</dbReference>
<organism evidence="1">
    <name type="scientific">viral metagenome</name>
    <dbReference type="NCBI Taxonomy" id="1070528"/>
    <lineage>
        <taxon>unclassified sequences</taxon>
        <taxon>metagenomes</taxon>
        <taxon>organismal metagenomes</taxon>
    </lineage>
</organism>
<evidence type="ECO:0000313" key="1">
    <source>
        <dbReference type="EMBL" id="QHU14004.1"/>
    </source>
</evidence>
<accession>A0A6C0KCU7</accession>
<dbReference type="AlphaFoldDB" id="A0A6C0KCU7"/>
<reference evidence="1" key="1">
    <citation type="journal article" date="2020" name="Nature">
        <title>Giant virus diversity and host interactions through global metagenomics.</title>
        <authorList>
            <person name="Schulz F."/>
            <person name="Roux S."/>
            <person name="Paez-Espino D."/>
            <person name="Jungbluth S."/>
            <person name="Walsh D.A."/>
            <person name="Denef V.J."/>
            <person name="McMahon K.D."/>
            <person name="Konstantinidis K.T."/>
            <person name="Eloe-Fadrosh E.A."/>
            <person name="Kyrpides N.C."/>
            <person name="Woyke T."/>
        </authorList>
    </citation>
    <scope>NUCLEOTIDE SEQUENCE</scope>
    <source>
        <strain evidence="1">GVMAG-S-1101182-85</strain>
    </source>
</reference>